<name>A0ABN8NDV6_9CNID</name>
<dbReference type="Gene3D" id="3.10.20.90">
    <property type="entry name" value="Phosphatidylinositol 3-kinase Catalytic Subunit, Chain A, domain 1"/>
    <property type="match status" value="1"/>
</dbReference>
<gene>
    <name evidence="2" type="ORF">PLOB_00008274</name>
</gene>
<dbReference type="PROSITE" id="PS51745">
    <property type="entry name" value="PB1"/>
    <property type="match status" value="1"/>
</dbReference>
<dbReference type="SUPFAM" id="SSF54277">
    <property type="entry name" value="CAD &amp; PB1 domains"/>
    <property type="match status" value="1"/>
</dbReference>
<protein>
    <recommendedName>
        <fullName evidence="1">PB1 domain-containing protein</fullName>
    </recommendedName>
</protein>
<evidence type="ECO:0000313" key="3">
    <source>
        <dbReference type="Proteomes" id="UP001159405"/>
    </source>
</evidence>
<evidence type="ECO:0000313" key="2">
    <source>
        <dbReference type="EMBL" id="CAH3045903.1"/>
    </source>
</evidence>
<dbReference type="EMBL" id="CALNXK010000014">
    <property type="protein sequence ID" value="CAH3045903.1"/>
    <property type="molecule type" value="Genomic_DNA"/>
</dbReference>
<sequence>MAAYQVKVKYGDERFCTFLIKDITFVKLMQEIKRNCSPLAHFPASNIRVCYRDEDGDMINLWDDSSGFSFGEMLRSAKEVKELDDKKIFLQASEIDSLLPHKMRRTDLGMPSSEADNERRCHRSICL</sequence>
<dbReference type="InterPro" id="IPR053793">
    <property type="entry name" value="PB1-like"/>
</dbReference>
<evidence type="ECO:0000259" key="1">
    <source>
        <dbReference type="PROSITE" id="PS51745"/>
    </source>
</evidence>
<organism evidence="2 3">
    <name type="scientific">Porites lobata</name>
    <dbReference type="NCBI Taxonomy" id="104759"/>
    <lineage>
        <taxon>Eukaryota</taxon>
        <taxon>Metazoa</taxon>
        <taxon>Cnidaria</taxon>
        <taxon>Anthozoa</taxon>
        <taxon>Hexacorallia</taxon>
        <taxon>Scleractinia</taxon>
        <taxon>Fungiina</taxon>
        <taxon>Poritidae</taxon>
        <taxon>Porites</taxon>
    </lineage>
</organism>
<proteinExistence type="predicted"/>
<accession>A0ABN8NDV6</accession>
<dbReference type="Proteomes" id="UP001159405">
    <property type="component" value="Unassembled WGS sequence"/>
</dbReference>
<comment type="caution">
    <text evidence="2">The sequence shown here is derived from an EMBL/GenBank/DDBJ whole genome shotgun (WGS) entry which is preliminary data.</text>
</comment>
<dbReference type="InterPro" id="IPR000270">
    <property type="entry name" value="PB1_dom"/>
</dbReference>
<reference evidence="2 3" key="1">
    <citation type="submission" date="2022-05" db="EMBL/GenBank/DDBJ databases">
        <authorList>
            <consortium name="Genoscope - CEA"/>
            <person name="William W."/>
        </authorList>
    </citation>
    <scope>NUCLEOTIDE SEQUENCE [LARGE SCALE GENOMIC DNA]</scope>
</reference>
<keyword evidence="3" id="KW-1185">Reference proteome</keyword>
<dbReference type="Pfam" id="PF00564">
    <property type="entry name" value="PB1"/>
    <property type="match status" value="1"/>
</dbReference>
<feature type="domain" description="PB1" evidence="1">
    <location>
        <begin position="3"/>
        <end position="93"/>
    </location>
</feature>